<accession>A0A5E4NNK1</accession>
<proteinExistence type="predicted"/>
<name>A0A5E4NNK1_9HEMI</name>
<organism evidence="1 2">
    <name type="scientific">Cinara cedri</name>
    <dbReference type="NCBI Taxonomy" id="506608"/>
    <lineage>
        <taxon>Eukaryota</taxon>
        <taxon>Metazoa</taxon>
        <taxon>Ecdysozoa</taxon>
        <taxon>Arthropoda</taxon>
        <taxon>Hexapoda</taxon>
        <taxon>Insecta</taxon>
        <taxon>Pterygota</taxon>
        <taxon>Neoptera</taxon>
        <taxon>Paraneoptera</taxon>
        <taxon>Hemiptera</taxon>
        <taxon>Sternorrhyncha</taxon>
        <taxon>Aphidomorpha</taxon>
        <taxon>Aphidoidea</taxon>
        <taxon>Aphididae</taxon>
        <taxon>Lachninae</taxon>
        <taxon>Cinara</taxon>
    </lineage>
</organism>
<evidence type="ECO:0000313" key="1">
    <source>
        <dbReference type="EMBL" id="VVC45348.1"/>
    </source>
</evidence>
<dbReference type="AlphaFoldDB" id="A0A5E4NNK1"/>
<sequence length="90" mass="10756">YSTFQLYNVDGAFNIFFDALHKLVLNFVGYNALVQGYPYYCFVIWDPYFLKLERVQQKFLRYARFKLNIPCEPYNYESVDSHFGLISLAE</sequence>
<dbReference type="OrthoDB" id="6593189at2759"/>
<reference evidence="1 2" key="1">
    <citation type="submission" date="2019-08" db="EMBL/GenBank/DDBJ databases">
        <authorList>
            <person name="Alioto T."/>
            <person name="Alioto T."/>
            <person name="Gomez Garrido J."/>
        </authorList>
    </citation>
    <scope>NUCLEOTIDE SEQUENCE [LARGE SCALE GENOMIC DNA]</scope>
</reference>
<keyword evidence="2" id="KW-1185">Reference proteome</keyword>
<feature type="non-terminal residue" evidence="1">
    <location>
        <position position="1"/>
    </location>
</feature>
<dbReference type="EMBL" id="CABPRJ010002399">
    <property type="protein sequence ID" value="VVC45348.1"/>
    <property type="molecule type" value="Genomic_DNA"/>
</dbReference>
<feature type="non-terminal residue" evidence="1">
    <location>
        <position position="90"/>
    </location>
</feature>
<dbReference type="Proteomes" id="UP000325440">
    <property type="component" value="Unassembled WGS sequence"/>
</dbReference>
<gene>
    <name evidence="1" type="ORF">CINCED_3A001407</name>
</gene>
<evidence type="ECO:0000313" key="2">
    <source>
        <dbReference type="Proteomes" id="UP000325440"/>
    </source>
</evidence>
<protein>
    <submittedName>
        <fullName evidence="1">Uncharacterized protein</fullName>
    </submittedName>
</protein>